<name>A0ABX6EUH6_KLUMA</name>
<keyword evidence="4" id="KW-1185">Reference proteome</keyword>
<evidence type="ECO:0000313" key="4">
    <source>
        <dbReference type="Proteomes" id="UP000422736"/>
    </source>
</evidence>
<dbReference type="Gene3D" id="3.60.21.10">
    <property type="match status" value="1"/>
</dbReference>
<organism evidence="3 4">
    <name type="scientific">Kluyveromyces marxianus</name>
    <name type="common">Yeast</name>
    <name type="synonym">Candida kefyr</name>
    <dbReference type="NCBI Taxonomy" id="4911"/>
    <lineage>
        <taxon>Eukaryota</taxon>
        <taxon>Fungi</taxon>
        <taxon>Dikarya</taxon>
        <taxon>Ascomycota</taxon>
        <taxon>Saccharomycotina</taxon>
        <taxon>Saccharomycetes</taxon>
        <taxon>Saccharomycetales</taxon>
        <taxon>Saccharomycetaceae</taxon>
        <taxon>Kluyveromyces</taxon>
    </lineage>
</organism>
<dbReference type="PANTHER" id="PTHR13315:SF1">
    <property type="entry name" value="PROTEIN TED1"/>
    <property type="match status" value="1"/>
</dbReference>
<evidence type="ECO:0000313" key="3">
    <source>
        <dbReference type="EMBL" id="QGN14707.1"/>
    </source>
</evidence>
<dbReference type="EMBL" id="CP015055">
    <property type="protein sequence ID" value="QGN14707.1"/>
    <property type="molecule type" value="Genomic_DNA"/>
</dbReference>
<reference evidence="3 4" key="1">
    <citation type="submission" date="2016-03" db="EMBL/GenBank/DDBJ databases">
        <title>How can Kluyveromyces marxianus grow so fast - potential evolutionary course in Saccharomyces Complex revealed by comparative genomics.</title>
        <authorList>
            <person name="Mo W."/>
            <person name="Lu W."/>
            <person name="Yang X."/>
            <person name="Qi J."/>
            <person name="Lv H."/>
        </authorList>
    </citation>
    <scope>NUCLEOTIDE SEQUENCE [LARGE SCALE GENOMIC DNA]</scope>
    <source>
        <strain evidence="3 4">FIM1</strain>
    </source>
</reference>
<evidence type="ECO:0000256" key="2">
    <source>
        <dbReference type="SAM" id="Phobius"/>
    </source>
</evidence>
<dbReference type="PANTHER" id="PTHR13315">
    <property type="entry name" value="METALLO PHOSPHOESTERASE RELATED"/>
    <property type="match status" value="1"/>
</dbReference>
<keyword evidence="2" id="KW-1133">Transmembrane helix</keyword>
<dbReference type="InterPro" id="IPR033308">
    <property type="entry name" value="PGAP5/Cdc1/Ted1"/>
</dbReference>
<accession>A0ABX6EUH6</accession>
<dbReference type="Proteomes" id="UP000422736">
    <property type="component" value="Chromosome 2"/>
</dbReference>
<evidence type="ECO:0000256" key="1">
    <source>
        <dbReference type="ARBA" id="ARBA00023136"/>
    </source>
</evidence>
<gene>
    <name evidence="3" type="primary">TED1</name>
    <name evidence="3" type="ORF">FIM1_1374</name>
</gene>
<protein>
    <submittedName>
        <fullName evidence="3">Protein TED1</fullName>
    </submittedName>
</protein>
<proteinExistence type="predicted"/>
<dbReference type="InterPro" id="IPR029052">
    <property type="entry name" value="Metallo-depent_PP-like"/>
</dbReference>
<dbReference type="SUPFAM" id="SSF56300">
    <property type="entry name" value="Metallo-dependent phosphatases"/>
    <property type="match status" value="1"/>
</dbReference>
<feature type="transmembrane region" description="Helical" evidence="2">
    <location>
        <begin position="439"/>
        <end position="459"/>
    </location>
</feature>
<keyword evidence="2" id="KW-0812">Transmembrane</keyword>
<keyword evidence="1 2" id="KW-0472">Membrane</keyword>
<sequence>MALPRLLKRFTLFLTAVTLIFNIYIYTYPSIHPKACSWKCHEESALSADETNPLVSYFKDLLSSHKDKNKDDIRLMAFGDPQIKGIWPSTPYMTRLDTFGNDYYLGHIFRMMYNRLRPSHVAVMGDLFSSQWIGDSEFFNRTVRFTKRLFNRDPSWLYDIKEKHHNDQGKYASDWISWADNMTAIREKGRPMDLGFGYENVYNWTASDDYLFINISGNHDIGYSGDATYQHVARYNELFGKDNYWIEYDAGTDRAWRLVVLNDLLLEGPALQPELLDINWEFLYQLIERKFEGSTVLLTHVPFYKPAGLCYDGPEFRYYPDDYEREPYKAKLLRSQNHLSDSISNRVLNLIFDRNYPGIILTGHDHEGCETFYNKNAEDGTWSASSTPSSDSLTIKEITVKSMMGQYHGNTGLVTGHFNENTKQWEWHFSLCPFSIQHIWWFTKVVTIITGFLWSLALFL</sequence>